<dbReference type="GO" id="GO:0006310">
    <property type="term" value="P:DNA recombination"/>
    <property type="evidence" value="ECO:0007669"/>
    <property type="project" value="UniProtKB-KW"/>
</dbReference>
<dbReference type="SUPFAM" id="SSF56349">
    <property type="entry name" value="DNA breaking-rejoining enzymes"/>
    <property type="match status" value="1"/>
</dbReference>
<evidence type="ECO:0000256" key="1">
    <source>
        <dbReference type="ARBA" id="ARBA00023172"/>
    </source>
</evidence>
<keyword evidence="3" id="KW-1185">Reference proteome</keyword>
<organism evidence="2 3">
    <name type="scientific">Thermomonospora echinospora</name>
    <dbReference type="NCBI Taxonomy" id="1992"/>
    <lineage>
        <taxon>Bacteria</taxon>
        <taxon>Bacillati</taxon>
        <taxon>Actinomycetota</taxon>
        <taxon>Actinomycetes</taxon>
        <taxon>Streptosporangiales</taxon>
        <taxon>Thermomonosporaceae</taxon>
        <taxon>Thermomonospora</taxon>
    </lineage>
</organism>
<evidence type="ECO:0000313" key="2">
    <source>
        <dbReference type="EMBL" id="SEG94900.1"/>
    </source>
</evidence>
<sequence length="126" mass="14319">MRVIQRTGRCCAKGDCCQQYASEHTIRDAWTVLRSALSGAVREELISKNVAGLVRQLQRVRRELLHRETKTEASDATLPLSDICLTALRLRRKRQDQSREAAGKDWTDTGLIFTTRTGQPINPHNF</sequence>
<dbReference type="InterPro" id="IPR013762">
    <property type="entry name" value="Integrase-like_cat_sf"/>
</dbReference>
<keyword evidence="1" id="KW-0233">DNA recombination</keyword>
<dbReference type="InterPro" id="IPR011010">
    <property type="entry name" value="DNA_brk_join_enz"/>
</dbReference>
<protein>
    <submittedName>
        <fullName evidence="2">Uncharacterized protein</fullName>
    </submittedName>
</protein>
<dbReference type="Gene3D" id="1.10.443.10">
    <property type="entry name" value="Intergrase catalytic core"/>
    <property type="match status" value="1"/>
</dbReference>
<feature type="non-terminal residue" evidence="2">
    <location>
        <position position="126"/>
    </location>
</feature>
<dbReference type="Proteomes" id="UP000236723">
    <property type="component" value="Unassembled WGS sequence"/>
</dbReference>
<dbReference type="EMBL" id="FNVO01000054">
    <property type="protein sequence ID" value="SEG94900.1"/>
    <property type="molecule type" value="Genomic_DNA"/>
</dbReference>
<evidence type="ECO:0000313" key="3">
    <source>
        <dbReference type="Proteomes" id="UP000236723"/>
    </source>
</evidence>
<accession>A0A1H6EAS4</accession>
<dbReference type="GO" id="GO:0015074">
    <property type="term" value="P:DNA integration"/>
    <property type="evidence" value="ECO:0007669"/>
    <property type="project" value="InterPro"/>
</dbReference>
<gene>
    <name evidence="2" type="ORF">SAMN04489712_1548</name>
</gene>
<dbReference type="AlphaFoldDB" id="A0A1H6EAS4"/>
<reference evidence="3" key="1">
    <citation type="submission" date="2016-10" db="EMBL/GenBank/DDBJ databases">
        <authorList>
            <person name="Varghese N."/>
            <person name="Submissions S."/>
        </authorList>
    </citation>
    <scope>NUCLEOTIDE SEQUENCE [LARGE SCALE GENOMIC DNA]</scope>
    <source>
        <strain evidence="3">DSM 43163</strain>
    </source>
</reference>
<dbReference type="GO" id="GO:0003677">
    <property type="term" value="F:DNA binding"/>
    <property type="evidence" value="ECO:0007669"/>
    <property type="project" value="InterPro"/>
</dbReference>
<proteinExistence type="predicted"/>
<name>A0A1H6EAS4_9ACTN</name>